<dbReference type="Proteomes" id="UP000217790">
    <property type="component" value="Unassembled WGS sequence"/>
</dbReference>
<evidence type="ECO:0000313" key="2">
    <source>
        <dbReference type="EMBL" id="PBK93130.1"/>
    </source>
</evidence>
<dbReference type="Gene3D" id="1.10.287.1490">
    <property type="match status" value="1"/>
</dbReference>
<feature type="region of interest" description="Disordered" evidence="1">
    <location>
        <begin position="1"/>
        <end position="32"/>
    </location>
</feature>
<evidence type="ECO:0000313" key="3">
    <source>
        <dbReference type="Proteomes" id="UP000217790"/>
    </source>
</evidence>
<evidence type="ECO:0000256" key="1">
    <source>
        <dbReference type="SAM" id="MobiDB-lite"/>
    </source>
</evidence>
<protein>
    <submittedName>
        <fullName evidence="2">Uncharacterized protein</fullName>
    </submittedName>
</protein>
<reference evidence="3" key="1">
    <citation type="journal article" date="2017" name="Nat. Ecol. Evol.">
        <title>Genome expansion and lineage-specific genetic innovations in the forest pathogenic fungi Armillaria.</title>
        <authorList>
            <person name="Sipos G."/>
            <person name="Prasanna A.N."/>
            <person name="Walter M.C."/>
            <person name="O'Connor E."/>
            <person name="Balint B."/>
            <person name="Krizsan K."/>
            <person name="Kiss B."/>
            <person name="Hess J."/>
            <person name="Varga T."/>
            <person name="Slot J."/>
            <person name="Riley R."/>
            <person name="Boka B."/>
            <person name="Rigling D."/>
            <person name="Barry K."/>
            <person name="Lee J."/>
            <person name="Mihaltcheva S."/>
            <person name="LaButti K."/>
            <person name="Lipzen A."/>
            <person name="Waldron R."/>
            <person name="Moloney N.M."/>
            <person name="Sperisen C."/>
            <person name="Kredics L."/>
            <person name="Vagvoelgyi C."/>
            <person name="Patrignani A."/>
            <person name="Fitzpatrick D."/>
            <person name="Nagy I."/>
            <person name="Doyle S."/>
            <person name="Anderson J.B."/>
            <person name="Grigoriev I.V."/>
            <person name="Gueldener U."/>
            <person name="Muensterkoetter M."/>
            <person name="Nagy L.G."/>
        </authorList>
    </citation>
    <scope>NUCLEOTIDE SEQUENCE [LARGE SCALE GENOMIC DNA]</scope>
    <source>
        <strain evidence="3">Ar21-2</strain>
    </source>
</reference>
<dbReference type="EMBL" id="KZ293657">
    <property type="protein sequence ID" value="PBK93130.1"/>
    <property type="molecule type" value="Genomic_DNA"/>
</dbReference>
<dbReference type="STRING" id="47427.A0A2H3DG90"/>
<proteinExistence type="predicted"/>
<name>A0A2H3DG90_ARMGA</name>
<sequence>MRNQTDTSFLDAGGEPATSAVPSRKKCKTKETNVAPLDASGLVPTTFQFSSTPASGSAIPISSQEKFSPVELRSQIDSLKTQLQALRNRIQSLTTTISTLQSPGERRDIRADIANLQKRVSDISTIVTGRFLEQHTAITGLTASGSVPSLADTLNRSVGRVSNLEA</sequence>
<accession>A0A2H3DG90</accession>
<dbReference type="OrthoDB" id="3061310at2759"/>
<keyword evidence="3" id="KW-1185">Reference proteome</keyword>
<dbReference type="InParanoid" id="A0A2H3DG90"/>
<dbReference type="AlphaFoldDB" id="A0A2H3DG90"/>
<organism evidence="2 3">
    <name type="scientific">Armillaria gallica</name>
    <name type="common">Bulbous honey fungus</name>
    <name type="synonym">Armillaria bulbosa</name>
    <dbReference type="NCBI Taxonomy" id="47427"/>
    <lineage>
        <taxon>Eukaryota</taxon>
        <taxon>Fungi</taxon>
        <taxon>Dikarya</taxon>
        <taxon>Basidiomycota</taxon>
        <taxon>Agaricomycotina</taxon>
        <taxon>Agaricomycetes</taxon>
        <taxon>Agaricomycetidae</taxon>
        <taxon>Agaricales</taxon>
        <taxon>Marasmiineae</taxon>
        <taxon>Physalacriaceae</taxon>
        <taxon>Armillaria</taxon>
    </lineage>
</organism>
<gene>
    <name evidence="2" type="ORF">ARMGADRAFT_148717</name>
</gene>